<evidence type="ECO:0008006" key="3">
    <source>
        <dbReference type="Google" id="ProtNLM"/>
    </source>
</evidence>
<dbReference type="Proteomes" id="UP000030764">
    <property type="component" value="Unassembled WGS sequence"/>
</dbReference>
<keyword evidence="2" id="KW-1185">Reference proteome</keyword>
<dbReference type="AlphaFoldDB" id="A0A085M1A2"/>
<reference evidence="1 2" key="1">
    <citation type="journal article" date="2014" name="Nat. Genet.">
        <title>Genome and transcriptome of the porcine whipworm Trichuris suis.</title>
        <authorList>
            <person name="Jex A.R."/>
            <person name="Nejsum P."/>
            <person name="Schwarz E.M."/>
            <person name="Hu L."/>
            <person name="Young N.D."/>
            <person name="Hall R.S."/>
            <person name="Korhonen P.K."/>
            <person name="Liao S."/>
            <person name="Thamsborg S."/>
            <person name="Xia J."/>
            <person name="Xu P."/>
            <person name="Wang S."/>
            <person name="Scheerlinck J.P."/>
            <person name="Hofmann A."/>
            <person name="Sternberg P.W."/>
            <person name="Wang J."/>
            <person name="Gasser R.B."/>
        </authorList>
    </citation>
    <scope>NUCLEOTIDE SEQUENCE [LARGE SCALE GENOMIC DNA]</scope>
    <source>
        <strain evidence="1">DCEP-RM93M</strain>
    </source>
</reference>
<accession>A0A085M1A2</accession>
<gene>
    <name evidence="1" type="ORF">M513_08181</name>
</gene>
<name>A0A085M1A2_9BILA</name>
<dbReference type="SUPFAM" id="SSF50978">
    <property type="entry name" value="WD40 repeat-like"/>
    <property type="match status" value="1"/>
</dbReference>
<protein>
    <recommendedName>
        <fullName evidence="3">Anaphase-promoting complex subunit 4 WD40 domain-containing protein</fullName>
    </recommendedName>
</protein>
<dbReference type="EMBL" id="KL363245">
    <property type="protein sequence ID" value="KFD50998.1"/>
    <property type="molecule type" value="Genomic_DNA"/>
</dbReference>
<organism evidence="1 2">
    <name type="scientific">Trichuris suis</name>
    <name type="common">pig whipworm</name>
    <dbReference type="NCBI Taxonomy" id="68888"/>
    <lineage>
        <taxon>Eukaryota</taxon>
        <taxon>Metazoa</taxon>
        <taxon>Ecdysozoa</taxon>
        <taxon>Nematoda</taxon>
        <taxon>Enoplea</taxon>
        <taxon>Dorylaimia</taxon>
        <taxon>Trichinellida</taxon>
        <taxon>Trichuridae</taxon>
        <taxon>Trichuris</taxon>
    </lineage>
</organism>
<dbReference type="InterPro" id="IPR036322">
    <property type="entry name" value="WD40_repeat_dom_sf"/>
</dbReference>
<sequence length="84" mass="8920">METVAPSGSEASPDDEPSWSIMKSIFCEVVSVQSLTKDVTDLSWSSSDDLLATTSMNGSVILSYTRPGLPFRAWQCATASGLGD</sequence>
<proteinExistence type="predicted"/>
<evidence type="ECO:0000313" key="1">
    <source>
        <dbReference type="EMBL" id="KFD50998.1"/>
    </source>
</evidence>
<evidence type="ECO:0000313" key="2">
    <source>
        <dbReference type="Proteomes" id="UP000030764"/>
    </source>
</evidence>